<evidence type="ECO:0000259" key="2">
    <source>
        <dbReference type="Pfam" id="PF09949"/>
    </source>
</evidence>
<feature type="compositionally biased region" description="Acidic residues" evidence="1">
    <location>
        <begin position="1"/>
        <end position="11"/>
    </location>
</feature>
<evidence type="ECO:0000313" key="4">
    <source>
        <dbReference type="Proteomes" id="UP000001880"/>
    </source>
</evidence>
<accession>D0LNI6</accession>
<feature type="region of interest" description="Disordered" evidence="1">
    <location>
        <begin position="1"/>
        <end position="20"/>
    </location>
</feature>
<dbReference type="KEGG" id="hoh:Hoch_4397"/>
<keyword evidence="4" id="KW-1185">Reference proteome</keyword>
<evidence type="ECO:0000313" key="3">
    <source>
        <dbReference type="EMBL" id="ACY16891.1"/>
    </source>
</evidence>
<sequence>MDLDIADDDGDGSAGGARRRWREVELELPAEPVTGEPVRVRAQVLTPPPEARFGVISDIDDTVIETGANRLLRHARTVLLHNARTRSPFPGLPALYRALERGPAGEPLNPFFYVSSSPWNIYDLFEEFLRHHDIPLGPMLLKNFGLGEGKLFKGSHDRHKRDAIERLLARYPQLEFLLVGDSGQRDIEIYRDVVADHAERILAVYIRDVSGDPRDREARAMLDEIAARGVEVACGPELVEAAENAASRGWIAADAVADVRRAVAAARDRTS</sequence>
<dbReference type="EMBL" id="CP001804">
    <property type="protein sequence ID" value="ACY16891.1"/>
    <property type="molecule type" value="Genomic_DNA"/>
</dbReference>
<name>D0LNI6_HALO1</name>
<dbReference type="STRING" id="502025.Hoch_4397"/>
<dbReference type="InterPro" id="IPR052935">
    <property type="entry name" value="Mg2+_PAP"/>
</dbReference>
<gene>
    <name evidence="3" type="ordered locus">Hoch_4397</name>
</gene>
<reference evidence="3 4" key="1">
    <citation type="journal article" date="2010" name="Stand. Genomic Sci.">
        <title>Complete genome sequence of Haliangium ochraceum type strain (SMP-2).</title>
        <authorList>
            <consortium name="US DOE Joint Genome Institute (JGI-PGF)"/>
            <person name="Ivanova N."/>
            <person name="Daum C."/>
            <person name="Lang E."/>
            <person name="Abt B."/>
            <person name="Kopitz M."/>
            <person name="Saunders E."/>
            <person name="Lapidus A."/>
            <person name="Lucas S."/>
            <person name="Glavina Del Rio T."/>
            <person name="Nolan M."/>
            <person name="Tice H."/>
            <person name="Copeland A."/>
            <person name="Cheng J.F."/>
            <person name="Chen F."/>
            <person name="Bruce D."/>
            <person name="Goodwin L."/>
            <person name="Pitluck S."/>
            <person name="Mavromatis K."/>
            <person name="Pati A."/>
            <person name="Mikhailova N."/>
            <person name="Chen A."/>
            <person name="Palaniappan K."/>
            <person name="Land M."/>
            <person name="Hauser L."/>
            <person name="Chang Y.J."/>
            <person name="Jeffries C.D."/>
            <person name="Detter J.C."/>
            <person name="Brettin T."/>
            <person name="Rohde M."/>
            <person name="Goker M."/>
            <person name="Bristow J."/>
            <person name="Markowitz V."/>
            <person name="Eisen J.A."/>
            <person name="Hugenholtz P."/>
            <person name="Kyrpides N.C."/>
            <person name="Klenk H.P."/>
        </authorList>
    </citation>
    <scope>NUCLEOTIDE SEQUENCE [LARGE SCALE GENOMIC DNA]</scope>
    <source>
        <strain evidence="4">DSM 14365 / CIP 107738 / JCM 11303 / AJ 13395 / SMP-2</strain>
    </source>
</reference>
<dbReference type="PANTHER" id="PTHR28208">
    <property type="entry name" value="PHOSPHATIDATE PHOSPHATASE APP1"/>
    <property type="match status" value="1"/>
</dbReference>
<dbReference type="Pfam" id="PF09949">
    <property type="entry name" value="APP1_cat"/>
    <property type="match status" value="1"/>
</dbReference>
<dbReference type="InterPro" id="IPR019236">
    <property type="entry name" value="APP1_cat"/>
</dbReference>
<organism evidence="3 4">
    <name type="scientific">Haliangium ochraceum (strain DSM 14365 / JCM 11303 / SMP-2)</name>
    <dbReference type="NCBI Taxonomy" id="502025"/>
    <lineage>
        <taxon>Bacteria</taxon>
        <taxon>Pseudomonadati</taxon>
        <taxon>Myxococcota</taxon>
        <taxon>Polyangia</taxon>
        <taxon>Haliangiales</taxon>
        <taxon>Kofleriaceae</taxon>
        <taxon>Haliangium</taxon>
    </lineage>
</organism>
<dbReference type="RefSeq" id="WP_012829489.1">
    <property type="nucleotide sequence ID" value="NC_013440.1"/>
</dbReference>
<dbReference type="GO" id="GO:0008195">
    <property type="term" value="F:phosphatidate phosphatase activity"/>
    <property type="evidence" value="ECO:0007669"/>
    <property type="project" value="InterPro"/>
</dbReference>
<dbReference type="PANTHER" id="PTHR28208:SF3">
    <property type="entry name" value="PHOSPHATIDATE PHOSPHATASE APP1"/>
    <property type="match status" value="1"/>
</dbReference>
<dbReference type="AlphaFoldDB" id="D0LNI6"/>
<feature type="domain" description="Phosphatidate phosphatase APP1 catalytic" evidence="2">
    <location>
        <begin position="53"/>
        <end position="208"/>
    </location>
</feature>
<dbReference type="HOGENOM" id="CLU_1025905_0_0_7"/>
<dbReference type="Proteomes" id="UP000001880">
    <property type="component" value="Chromosome"/>
</dbReference>
<protein>
    <recommendedName>
        <fullName evidence="2">Phosphatidate phosphatase APP1 catalytic domain-containing protein</fullName>
    </recommendedName>
</protein>
<proteinExistence type="predicted"/>
<dbReference type="eggNOG" id="COG4850">
    <property type="taxonomic scope" value="Bacteria"/>
</dbReference>
<evidence type="ECO:0000256" key="1">
    <source>
        <dbReference type="SAM" id="MobiDB-lite"/>
    </source>
</evidence>